<dbReference type="AlphaFoldDB" id="A0A7T3RCM5"/>
<dbReference type="RefSeq" id="WP_198442285.1">
    <property type="nucleotide sequence ID" value="NZ_CBCSHE010000009.1"/>
</dbReference>
<sequence length="80" mass="9102">MGNAGYCTFCCCICEREWHKNQLVAQHEDGSVLLKFSSNQKQMVFTWAMGFGDSVTVIKPARLREEICEECRKMAGKYGT</sequence>
<evidence type="ECO:0000259" key="1">
    <source>
        <dbReference type="Pfam" id="PF25583"/>
    </source>
</evidence>
<keyword evidence="3" id="KW-1185">Reference proteome</keyword>
<proteinExistence type="predicted"/>
<accession>A0A7T3RCM5</accession>
<evidence type="ECO:0000313" key="3">
    <source>
        <dbReference type="Proteomes" id="UP000595224"/>
    </source>
</evidence>
<evidence type="ECO:0000313" key="2">
    <source>
        <dbReference type="EMBL" id="QQA00560.1"/>
    </source>
</evidence>
<reference evidence="2 3" key="1">
    <citation type="submission" date="2020-11" db="EMBL/GenBank/DDBJ databases">
        <title>Treponema Peruensis nv. sp., first commensal Treponema isolated from human feces.</title>
        <authorList>
            <person name="Belkhou C."/>
            <person name="Raes J."/>
        </authorList>
    </citation>
    <scope>NUCLEOTIDE SEQUENCE [LARGE SCALE GENOMIC DNA]</scope>
    <source>
        <strain evidence="2 3">RCC2812</strain>
    </source>
</reference>
<organism evidence="2 3">
    <name type="scientific">Treponema peruense</name>
    <dbReference type="NCBI Taxonomy" id="2787628"/>
    <lineage>
        <taxon>Bacteria</taxon>
        <taxon>Pseudomonadati</taxon>
        <taxon>Spirochaetota</taxon>
        <taxon>Spirochaetia</taxon>
        <taxon>Spirochaetales</taxon>
        <taxon>Treponemataceae</taxon>
        <taxon>Treponema</taxon>
    </lineage>
</organism>
<dbReference type="Proteomes" id="UP000595224">
    <property type="component" value="Chromosome"/>
</dbReference>
<name>A0A7T3RCM5_9SPIR</name>
<protein>
    <submittedName>
        <fullName evidence="2">WYL domain-containing protein</fullName>
    </submittedName>
</protein>
<gene>
    <name evidence="2" type="ORF">IWA51_09840</name>
</gene>
<dbReference type="InterPro" id="IPR057727">
    <property type="entry name" value="WCX_dom"/>
</dbReference>
<feature type="domain" description="WCX" evidence="1">
    <location>
        <begin position="17"/>
        <end position="75"/>
    </location>
</feature>
<dbReference type="KEGG" id="tper:IWA51_09840"/>
<dbReference type="Pfam" id="PF25583">
    <property type="entry name" value="WCX"/>
    <property type="match status" value="1"/>
</dbReference>
<dbReference type="EMBL" id="CP064936">
    <property type="protein sequence ID" value="QQA00560.1"/>
    <property type="molecule type" value="Genomic_DNA"/>
</dbReference>